<sequence length="516" mass="58517">MAPALMTGNTDTKYYWDLTKHIFRYGPGYDPEQGFGLGGIHTVNEKISVAAHTAGVQWTLKHKTTFREVRRQLCQRSQKYKLDQNESLTLEHARKDDVPQPESSHLSRDLPPARAIAEIPLKKRRIAPTTILDETDMDARQNIPEEVVVAIGARIQEDTAQSAWSYLGPDAVTRLDFLNTTTIADEPQEFQGFFSDKRPSDRCLQMNSLLKRYFLGTHGADDDIALPLYGDSDEDEEYDSETWEEIQQEKRQKAAARSRPPGLGPEEVVAIIDEAIRGFISVWKQRKLPKLLSQASKLWHDARRCGLKKAIEQEHGEIQMYKPRLEKFRKEILSQRWSNEAEPRSTMPILEQTVLDMQSASWRLRTLRAPQGPTRHANPSRATATKAKAAPSHHVREDEDILTSEDDLPIHAGRRHPTHENQQTPHLSHQLPIVISDDEKPPSAGITSQVIDLTQGPDEPQNEHPSDVLVNLDKNVEREIWEFACAFSGHDPAKTDGPNPKHHHSFQGLGITIKLH</sequence>
<comment type="caution">
    <text evidence="1">The sequence shown here is derived from an EMBL/GenBank/DDBJ whole genome shotgun (WGS) entry which is preliminary data.</text>
</comment>
<name>A0ACC1NWA7_9PEZI</name>
<reference evidence="1" key="1">
    <citation type="submission" date="2022-10" db="EMBL/GenBank/DDBJ databases">
        <title>Genome Sequence of Xylaria curta.</title>
        <authorList>
            <person name="Buettner E."/>
        </authorList>
    </citation>
    <scope>NUCLEOTIDE SEQUENCE</scope>
    <source>
        <strain evidence="1">Babe10</strain>
    </source>
</reference>
<protein>
    <submittedName>
        <fullName evidence="1">Uncharacterized protein</fullName>
    </submittedName>
</protein>
<organism evidence="1 2">
    <name type="scientific">Xylaria curta</name>
    <dbReference type="NCBI Taxonomy" id="42375"/>
    <lineage>
        <taxon>Eukaryota</taxon>
        <taxon>Fungi</taxon>
        <taxon>Dikarya</taxon>
        <taxon>Ascomycota</taxon>
        <taxon>Pezizomycotina</taxon>
        <taxon>Sordariomycetes</taxon>
        <taxon>Xylariomycetidae</taxon>
        <taxon>Xylariales</taxon>
        <taxon>Xylariaceae</taxon>
        <taxon>Xylaria</taxon>
    </lineage>
</organism>
<accession>A0ACC1NWA7</accession>
<dbReference type="Proteomes" id="UP001143856">
    <property type="component" value="Unassembled WGS sequence"/>
</dbReference>
<evidence type="ECO:0000313" key="2">
    <source>
        <dbReference type="Proteomes" id="UP001143856"/>
    </source>
</evidence>
<evidence type="ECO:0000313" key="1">
    <source>
        <dbReference type="EMBL" id="KAJ2983610.1"/>
    </source>
</evidence>
<gene>
    <name evidence="1" type="ORF">NUW58_g6222</name>
</gene>
<keyword evidence="2" id="KW-1185">Reference proteome</keyword>
<dbReference type="EMBL" id="JAPDGR010001361">
    <property type="protein sequence ID" value="KAJ2983610.1"/>
    <property type="molecule type" value="Genomic_DNA"/>
</dbReference>
<proteinExistence type="predicted"/>